<sequence>MGPSGAGKSILLKMWNKMTSPTSGSIICNERDLDLVPSLDLRREVGMISKSPIILGETIEYN</sequence>
<dbReference type="PANTHER" id="PTHR43423">
    <property type="entry name" value="ABC TRANSPORTER I FAMILY MEMBER 17"/>
    <property type="match status" value="1"/>
</dbReference>
<dbReference type="Proteomes" id="UP000812267">
    <property type="component" value="Unassembled WGS sequence"/>
</dbReference>
<evidence type="ECO:0000256" key="1">
    <source>
        <dbReference type="ARBA" id="ARBA00023136"/>
    </source>
</evidence>
<evidence type="ECO:0000313" key="4">
    <source>
        <dbReference type="Proteomes" id="UP000812267"/>
    </source>
</evidence>
<dbReference type="Pfam" id="PF00005">
    <property type="entry name" value="ABC_tran"/>
    <property type="match status" value="1"/>
</dbReference>
<dbReference type="GO" id="GO:0005524">
    <property type="term" value="F:ATP binding"/>
    <property type="evidence" value="ECO:0007669"/>
    <property type="project" value="UniProtKB-KW"/>
</dbReference>
<evidence type="ECO:0000259" key="2">
    <source>
        <dbReference type="Pfam" id="PF00005"/>
    </source>
</evidence>
<organism evidence="3 4">
    <name type="scientific">Mycoplasma zalophidermidis</name>
    <dbReference type="NCBI Taxonomy" id="398174"/>
    <lineage>
        <taxon>Bacteria</taxon>
        <taxon>Bacillati</taxon>
        <taxon>Mycoplasmatota</taxon>
        <taxon>Mollicutes</taxon>
        <taxon>Mycoplasmataceae</taxon>
        <taxon>Mycoplasma</taxon>
    </lineage>
</organism>
<gene>
    <name evidence="3" type="ORF">KQ878_01900</name>
</gene>
<name>A0ABS6DT74_9MOLU</name>
<comment type="caution">
    <text evidence="3">The sequence shown here is derived from an EMBL/GenBank/DDBJ whole genome shotgun (WGS) entry which is preliminary data.</text>
</comment>
<evidence type="ECO:0000313" key="3">
    <source>
        <dbReference type="EMBL" id="MBU4693634.1"/>
    </source>
</evidence>
<dbReference type="PANTHER" id="PTHR43423:SF1">
    <property type="entry name" value="ABC TRANSPORTER I FAMILY MEMBER 17"/>
    <property type="match status" value="1"/>
</dbReference>
<accession>A0ABS6DT74</accession>
<feature type="domain" description="ABC transporter" evidence="2">
    <location>
        <begin position="1"/>
        <end position="54"/>
    </location>
</feature>
<keyword evidence="4" id="KW-1185">Reference proteome</keyword>
<proteinExistence type="predicted"/>
<keyword evidence="3" id="KW-0547">Nucleotide-binding</keyword>
<dbReference type="InterPro" id="IPR003439">
    <property type="entry name" value="ABC_transporter-like_ATP-bd"/>
</dbReference>
<keyword evidence="3" id="KW-0067">ATP-binding</keyword>
<protein>
    <submittedName>
        <fullName evidence="3">ATP-binding cassette domain-containing protein</fullName>
    </submittedName>
</protein>
<dbReference type="EMBL" id="JAHMHK010000002">
    <property type="protein sequence ID" value="MBU4693634.1"/>
    <property type="molecule type" value="Genomic_DNA"/>
</dbReference>
<reference evidence="3" key="1">
    <citation type="submission" date="2021-06" db="EMBL/GenBank/DDBJ databases">
        <title>Novel Mycoplasma species detected in California sea lions (Zalophus californianus) from the USA.</title>
        <authorList>
            <person name="Volokhov D.V."/>
            <person name="Furtak V.A."/>
            <person name="Zagorodnyaya T.A."/>
        </authorList>
    </citation>
    <scope>NUCLEOTIDE SEQUENCE [LARGE SCALE GENOMIC DNA]</scope>
    <source>
        <strain evidence="3">CSL 4779</strain>
    </source>
</reference>
<keyword evidence="1" id="KW-0472">Membrane</keyword>